<dbReference type="CDD" id="cd06733">
    <property type="entry name" value="PDZ3_MAGI-1_3-like"/>
    <property type="match status" value="1"/>
</dbReference>
<reference evidence="8" key="2">
    <citation type="submission" date="2025-09" db="UniProtKB">
        <authorList>
            <consortium name="Ensembl"/>
        </authorList>
    </citation>
    <scope>IDENTIFICATION</scope>
</reference>
<accession>A0A8C7H558</accession>
<name>A0A8C7H558_ONCKI</name>
<dbReference type="CDD" id="cd06730">
    <property type="entry name" value="PDZ0_MAGI-1_3-like"/>
    <property type="match status" value="1"/>
</dbReference>
<dbReference type="Gene3D" id="3.30.63.10">
    <property type="entry name" value="Guanylate Kinase phosphate binding domain"/>
    <property type="match status" value="1"/>
</dbReference>
<organism evidence="8 9">
    <name type="scientific">Oncorhynchus kisutch</name>
    <name type="common">Coho salmon</name>
    <name type="synonym">Salmo kisutch</name>
    <dbReference type="NCBI Taxonomy" id="8019"/>
    <lineage>
        <taxon>Eukaryota</taxon>
        <taxon>Metazoa</taxon>
        <taxon>Chordata</taxon>
        <taxon>Craniata</taxon>
        <taxon>Vertebrata</taxon>
        <taxon>Euteleostomi</taxon>
        <taxon>Actinopterygii</taxon>
        <taxon>Neopterygii</taxon>
        <taxon>Teleostei</taxon>
        <taxon>Protacanthopterygii</taxon>
        <taxon>Salmoniformes</taxon>
        <taxon>Salmonidae</taxon>
        <taxon>Salmoninae</taxon>
        <taxon>Oncorhynchus</taxon>
    </lineage>
</organism>
<feature type="domain" description="PDZ" evidence="7">
    <location>
        <begin position="17"/>
        <end position="100"/>
    </location>
</feature>
<dbReference type="Gene3D" id="2.20.70.10">
    <property type="match status" value="1"/>
</dbReference>
<dbReference type="CDD" id="cd06735">
    <property type="entry name" value="PDZ5_MAGI-1_3-like"/>
    <property type="match status" value="1"/>
</dbReference>
<feature type="region of interest" description="Disordered" evidence="4">
    <location>
        <begin position="321"/>
        <end position="351"/>
    </location>
</feature>
<feature type="compositionally biased region" description="Low complexity" evidence="4">
    <location>
        <begin position="710"/>
        <end position="720"/>
    </location>
</feature>
<dbReference type="FunFam" id="2.30.42.10:FF:000103">
    <property type="entry name" value="membrane-associated guanylate kinase, WW and PDZ domain-containing protein 1 isoform X2"/>
    <property type="match status" value="1"/>
</dbReference>
<evidence type="ECO:0000259" key="5">
    <source>
        <dbReference type="PROSITE" id="PS50020"/>
    </source>
</evidence>
<feature type="domain" description="PDZ" evidence="7">
    <location>
        <begin position="617"/>
        <end position="695"/>
    </location>
</feature>
<feature type="compositionally biased region" description="Polar residues" evidence="4">
    <location>
        <begin position="583"/>
        <end position="601"/>
    </location>
</feature>
<keyword evidence="3" id="KW-0472">Membrane</keyword>
<dbReference type="FunFam" id="2.30.42.10:FF:000012">
    <property type="entry name" value="Membrane associated guanylate kinase, WW and PDZ domain containing 1"/>
    <property type="match status" value="1"/>
</dbReference>
<evidence type="ECO:0000313" key="8">
    <source>
        <dbReference type="Ensembl" id="ENSOKIP00005052315.1"/>
    </source>
</evidence>
<feature type="compositionally biased region" description="Gly residues" evidence="4">
    <location>
        <begin position="934"/>
        <end position="948"/>
    </location>
</feature>
<dbReference type="CDD" id="cd06732">
    <property type="entry name" value="PDZ2_MAGI-1_3-like"/>
    <property type="match status" value="1"/>
</dbReference>
<feature type="region of interest" description="Disordered" evidence="4">
    <location>
        <begin position="1076"/>
        <end position="1101"/>
    </location>
</feature>
<dbReference type="SUPFAM" id="SSF51045">
    <property type="entry name" value="WW domain"/>
    <property type="match status" value="1"/>
</dbReference>
<dbReference type="FunFam" id="2.30.42.10:FF:000005">
    <property type="entry name" value="Membrane associated guanylate kinase, WW and PDZ domain containing 1"/>
    <property type="match status" value="1"/>
</dbReference>
<dbReference type="SMART" id="SM00456">
    <property type="entry name" value="WW"/>
    <property type="match status" value="2"/>
</dbReference>
<dbReference type="Pfam" id="PF16663">
    <property type="entry name" value="MAGI_u1"/>
    <property type="match status" value="1"/>
</dbReference>
<comment type="subcellular location">
    <subcellularLocation>
        <location evidence="1">Membrane</location>
        <topology evidence="1">Peripheral membrane protein</topology>
    </subcellularLocation>
</comment>
<dbReference type="InterPro" id="IPR008144">
    <property type="entry name" value="Guanylate_kin-like_dom"/>
</dbReference>
<dbReference type="Pfam" id="PF00397">
    <property type="entry name" value="WW"/>
    <property type="match status" value="1"/>
</dbReference>
<feature type="compositionally biased region" description="Polar residues" evidence="4">
    <location>
        <begin position="200"/>
        <end position="212"/>
    </location>
</feature>
<keyword evidence="2" id="KW-0677">Repeat</keyword>
<dbReference type="SMART" id="SM00072">
    <property type="entry name" value="GuKc"/>
    <property type="match status" value="1"/>
</dbReference>
<dbReference type="PROSITE" id="PS00856">
    <property type="entry name" value="GUANYLATE_KINASE_1"/>
    <property type="match status" value="1"/>
</dbReference>
<feature type="compositionally biased region" description="Polar residues" evidence="4">
    <location>
        <begin position="275"/>
        <end position="289"/>
    </location>
</feature>
<dbReference type="GO" id="GO:0005737">
    <property type="term" value="C:cytoplasm"/>
    <property type="evidence" value="ECO:0007669"/>
    <property type="project" value="TreeGrafter"/>
</dbReference>
<feature type="domain" description="PDZ" evidence="7">
    <location>
        <begin position="799"/>
        <end position="881"/>
    </location>
</feature>
<dbReference type="FunFam" id="2.20.70.10:FF:000001">
    <property type="entry name" value="Membrane-associated guanylate kinase, WW and PDZ domain-containing protein 1"/>
    <property type="match status" value="1"/>
</dbReference>
<dbReference type="InterPro" id="IPR027417">
    <property type="entry name" value="P-loop_NTPase"/>
</dbReference>
<dbReference type="SUPFAM" id="SSF52540">
    <property type="entry name" value="P-loop containing nucleoside triphosphate hydrolases"/>
    <property type="match status" value="1"/>
</dbReference>
<feature type="region of interest" description="Disordered" evidence="4">
    <location>
        <begin position="699"/>
        <end position="748"/>
    </location>
</feature>
<dbReference type="CDD" id="cd00201">
    <property type="entry name" value="WW"/>
    <property type="match status" value="1"/>
</dbReference>
<dbReference type="Pfam" id="PF00625">
    <property type="entry name" value="Guanylate_kin"/>
    <property type="match status" value="1"/>
</dbReference>
<feature type="domain" description="Guanylate kinase-like" evidence="6">
    <location>
        <begin position="108"/>
        <end position="184"/>
    </location>
</feature>
<dbReference type="GO" id="GO:0005911">
    <property type="term" value="C:cell-cell junction"/>
    <property type="evidence" value="ECO:0007669"/>
    <property type="project" value="TreeGrafter"/>
</dbReference>
<dbReference type="FunFam" id="3.30.63.10:FF:000003">
    <property type="entry name" value="Membrane-associated guanylate kinase, WW and PDZ domain-containing protein 3 isoform 1"/>
    <property type="match status" value="1"/>
</dbReference>
<dbReference type="InterPro" id="IPR001202">
    <property type="entry name" value="WW_dom"/>
</dbReference>
<dbReference type="InterPro" id="IPR001478">
    <property type="entry name" value="PDZ"/>
</dbReference>
<dbReference type="Ensembl" id="ENSOKIT00005055247.1">
    <property type="protein sequence ID" value="ENSOKIP00005052315.1"/>
    <property type="gene ID" value="ENSOKIG00005022063.1"/>
</dbReference>
<evidence type="ECO:0000256" key="4">
    <source>
        <dbReference type="SAM" id="MobiDB-lite"/>
    </source>
</evidence>
<dbReference type="GeneTree" id="ENSGT00940000155820"/>
<keyword evidence="9" id="KW-1185">Reference proteome</keyword>
<dbReference type="Pfam" id="PF16666">
    <property type="entry name" value="MAGI_u5"/>
    <property type="match status" value="1"/>
</dbReference>
<dbReference type="GO" id="GO:0016020">
    <property type="term" value="C:membrane"/>
    <property type="evidence" value="ECO:0007669"/>
    <property type="project" value="UniProtKB-SubCell"/>
</dbReference>
<feature type="region of interest" description="Disordered" evidence="4">
    <location>
        <begin position="382"/>
        <end position="406"/>
    </location>
</feature>
<dbReference type="PROSITE" id="PS50052">
    <property type="entry name" value="GUANYLATE_KINASE_2"/>
    <property type="match status" value="1"/>
</dbReference>
<dbReference type="SUPFAM" id="SSF50156">
    <property type="entry name" value="PDZ domain-like"/>
    <property type="match status" value="6"/>
</dbReference>
<dbReference type="InterPro" id="IPR036020">
    <property type="entry name" value="WW_dom_sf"/>
</dbReference>
<feature type="region of interest" description="Disordered" evidence="4">
    <location>
        <begin position="877"/>
        <end position="951"/>
    </location>
</feature>
<dbReference type="FunFam" id="2.30.42.10:FF:000006">
    <property type="entry name" value="Membrane associated guanylate kinase, WW and PDZ domain containing 1"/>
    <property type="match status" value="1"/>
</dbReference>
<feature type="region of interest" description="Disordered" evidence="4">
    <location>
        <begin position="273"/>
        <end position="301"/>
    </location>
</feature>
<evidence type="ECO:0000313" key="9">
    <source>
        <dbReference type="Proteomes" id="UP000694557"/>
    </source>
</evidence>
<feature type="compositionally biased region" description="Polar residues" evidence="4">
    <location>
        <begin position="918"/>
        <end position="928"/>
    </location>
</feature>
<dbReference type="PROSITE" id="PS01159">
    <property type="entry name" value="WW_DOMAIN_1"/>
    <property type="match status" value="1"/>
</dbReference>
<dbReference type="AlphaFoldDB" id="A0A8C7H558"/>
<protein>
    <submittedName>
        <fullName evidence="8">Membrane associated guanylate kinase, WW and PDZ domain containing 1b</fullName>
    </submittedName>
</protein>
<dbReference type="Proteomes" id="UP000694557">
    <property type="component" value="Unassembled WGS sequence"/>
</dbReference>
<feature type="compositionally biased region" description="Polar residues" evidence="4">
    <location>
        <begin position="556"/>
        <end position="568"/>
    </location>
</feature>
<feature type="domain" description="PDZ" evidence="7">
    <location>
        <begin position="1111"/>
        <end position="1193"/>
    </location>
</feature>
<evidence type="ECO:0000256" key="1">
    <source>
        <dbReference type="ARBA" id="ARBA00004170"/>
    </source>
</evidence>
<feature type="region of interest" description="Disordered" evidence="4">
    <location>
        <begin position="180"/>
        <end position="258"/>
    </location>
</feature>
<feature type="compositionally biased region" description="Low complexity" evidence="4">
    <location>
        <begin position="899"/>
        <end position="910"/>
    </location>
</feature>
<proteinExistence type="predicted"/>
<dbReference type="PANTHER" id="PTHR10316">
    <property type="entry name" value="MEMBRANE ASSOCIATED GUANYLATE KINASE-RELATED"/>
    <property type="match status" value="1"/>
</dbReference>
<dbReference type="Gene3D" id="2.30.42.10">
    <property type="match status" value="6"/>
</dbReference>
<dbReference type="FunFam" id="2.30.42.10:FF:000042">
    <property type="entry name" value="Membrane-associated guanylate kinase, WW and PDZ domain-containing protein 3 isoform 1"/>
    <property type="match status" value="1"/>
</dbReference>
<dbReference type="InterPro" id="IPR020590">
    <property type="entry name" value="Guanylate_kinase_CS"/>
</dbReference>
<dbReference type="InterPro" id="IPR036034">
    <property type="entry name" value="PDZ_sf"/>
</dbReference>
<evidence type="ECO:0000256" key="3">
    <source>
        <dbReference type="ARBA" id="ARBA00023136"/>
    </source>
</evidence>
<dbReference type="PANTHER" id="PTHR10316:SF12">
    <property type="entry name" value="MEMBRANE-ASSOCIATED GUANYLATE KINASE, WW AND PDZ DOMAIN-CONTAINING PROTEIN 1"/>
    <property type="match status" value="1"/>
</dbReference>
<dbReference type="PROSITE" id="PS50106">
    <property type="entry name" value="PDZ"/>
    <property type="match status" value="6"/>
</dbReference>
<feature type="domain" description="PDZ" evidence="7">
    <location>
        <begin position="443"/>
        <end position="512"/>
    </location>
</feature>
<dbReference type="CDD" id="cd06734">
    <property type="entry name" value="PDZ4_MAGI-1_3-like"/>
    <property type="match status" value="1"/>
</dbReference>
<gene>
    <name evidence="8" type="primary">MAGI1</name>
    <name evidence="8" type="synonym">LOC109891011</name>
</gene>
<dbReference type="PROSITE" id="PS50020">
    <property type="entry name" value="WW_DOMAIN_2"/>
    <property type="match status" value="1"/>
</dbReference>
<dbReference type="CDD" id="cd06731">
    <property type="entry name" value="PDZ1_MAGI-1_3-like"/>
    <property type="match status" value="1"/>
</dbReference>
<feature type="domain" description="PDZ" evidence="7">
    <location>
        <begin position="960"/>
        <end position="1056"/>
    </location>
</feature>
<sequence length="1215" mass="132241">MSKVIQKKNHWTTKVNECAVLKDARGDLNVQLLGGAENGEFAYIGQVNDGIVVYKNGRLTEGALILEVENLSISGLPLYDVQTVIKNCSGPIRLRTVRQGNKLNKDLKHYLSQRFQKSSPDHELQQTIRDNLYRHAVPCTTRPPRHGEVPGIDYNFLPVEDFLALEQRGTLLEIGTYEGNYYGTPKPPSQPPSGKVITSDALQDSLPGSQHSTPRRTKSYNEMQNAGIVPVDLEEDEELPEMNSSLTGDSSEPDEHPSVLPYALRENAPSYGVINASSSTTDGSQQTHTHLSRPPTEEDPLGPLADNWEMAYTENGETTSWIDPRCLNKPPKPLEESEDDEGVHTEEMDSELELPTGWEKIEDPVYGLYYVDHINRKTQYENPIQEAKRRKQLEQQQPPEGERYIRGSFPAPSTGSYERCVCSPGGKPFFTRNPAELKGTFINTKLRKSHRGFGFTVVGGDEPDEFLQIKSLVLDGPAAIDGKMETGDVIVSVNDTCVLGYTHAQVVKVFQSIQIGSIVNLELCRGYPLPFDPDDPNTSLVTSVAIVDKEPIIINGQESYDSPSSHGSQTGGPVNGMRESGPHSPSSAEVASNGSHSYPSDSVTLASSIATQPELITVHMEKGDKGFGFTIADSPAGGGQRVKQIVDYPRCRGLKEGDIIVEVNKRNVQSMSHNQVVDLLSKCPKGSEVTMLVQRGGELPNPQLARKDSQNSSVHSVSSHRSTHTDSPPLPGLPPQDAQADGTIQRKPDPFKIWAQSRSMYESRRESNSRILKKQGRRIWDCLVNSALFSTLPDFQEQDIFLWRKDTGYGFRILGGNEPGEPIYIGHIVKYGAADEDGRLRSGDELICVDGTAVVGKSHQLVVQLMQQAAKQGHVNLTVRRKTGYGGSKGEGEVPPSPASSHHSSTQAPSLTEEKRTPQGSQNSLNTVSSGSGSTSGIGSGGGGGGSGSTVVNTALQPYDVEIRRGENEGFGFVIVSSVSRPESGTTFAGNACVAMPHKIGRIIEGSPADRCGKLKVGDRILAVNGCSITNKSHSDIVNLIKEAGNTVTLRIIPGDESSNASLLTNAEKIATITTTHTAQQQATPEPRNNTKPKQESSFEFKSPQDAGFYSVDLERENKGFGFSLRGGHEYNMDLYVLRLAEDGAAVRNGKMKVGDEILEINGESTKGMKHARAIELIKNGGRRARLVLKRGDGSVPEYGGSIYENIPFSPVFTP</sequence>
<evidence type="ECO:0000256" key="2">
    <source>
        <dbReference type="ARBA" id="ARBA00022737"/>
    </source>
</evidence>
<dbReference type="SMART" id="SM00228">
    <property type="entry name" value="PDZ"/>
    <property type="match status" value="6"/>
</dbReference>
<feature type="domain" description="WW" evidence="5">
    <location>
        <begin position="352"/>
        <end position="385"/>
    </location>
</feature>
<dbReference type="GO" id="GO:0007165">
    <property type="term" value="P:signal transduction"/>
    <property type="evidence" value="ECO:0007669"/>
    <property type="project" value="TreeGrafter"/>
</dbReference>
<dbReference type="InterPro" id="IPR008145">
    <property type="entry name" value="GK/Ca_channel_bsu"/>
</dbReference>
<reference evidence="8" key="1">
    <citation type="submission" date="2025-08" db="UniProtKB">
        <authorList>
            <consortium name="Ensembl"/>
        </authorList>
    </citation>
    <scope>IDENTIFICATION</scope>
</reference>
<dbReference type="Pfam" id="PF00595">
    <property type="entry name" value="PDZ"/>
    <property type="match status" value="6"/>
</dbReference>
<evidence type="ECO:0000259" key="7">
    <source>
        <dbReference type="PROSITE" id="PS50106"/>
    </source>
</evidence>
<dbReference type="FunFam" id="2.30.42.10:FF:000015">
    <property type="entry name" value="Membrane associated guanylate kinase, WW and PDZ domain containing 1"/>
    <property type="match status" value="1"/>
</dbReference>
<feature type="region of interest" description="Disordered" evidence="4">
    <location>
        <begin position="556"/>
        <end position="601"/>
    </location>
</feature>
<evidence type="ECO:0000259" key="6">
    <source>
        <dbReference type="PROSITE" id="PS50052"/>
    </source>
</evidence>